<name>A0A444IWL8_9BACT</name>
<comment type="caution">
    <text evidence="1">The sequence shown here is derived from an EMBL/GenBank/DDBJ whole genome shotgun (WGS) entry which is preliminary data.</text>
</comment>
<reference evidence="1 2" key="1">
    <citation type="submission" date="2017-01" db="EMBL/GenBank/DDBJ databases">
        <title>The cable genome- insights into the physiology and evolution of filamentous bacteria capable of sulfide oxidation via long distance electron transfer.</title>
        <authorList>
            <person name="Schreiber L."/>
            <person name="Bjerg J.T."/>
            <person name="Boggild A."/>
            <person name="Van De Vossenberg J."/>
            <person name="Meysman F."/>
            <person name="Nielsen L.P."/>
            <person name="Schramm A."/>
            <person name="Kjeldsen K.U."/>
        </authorList>
    </citation>
    <scope>NUCLEOTIDE SEQUENCE [LARGE SCALE GENOMIC DNA]</scope>
    <source>
        <strain evidence="1">MCF</strain>
    </source>
</reference>
<evidence type="ECO:0000313" key="2">
    <source>
        <dbReference type="Proteomes" id="UP000287853"/>
    </source>
</evidence>
<protein>
    <submittedName>
        <fullName evidence="1">Uncharacterized protein</fullName>
    </submittedName>
</protein>
<gene>
    <name evidence="1" type="ORF">H206_00804</name>
</gene>
<sequence>MSYNLLKQKLLNSKLMKQKKSELNATKLAQLMEEASKKNLFADIKNPAEWQREIRKERSLPGRES</sequence>
<dbReference type="Proteomes" id="UP000287853">
    <property type="component" value="Unassembled WGS sequence"/>
</dbReference>
<proteinExistence type="predicted"/>
<keyword evidence="2" id="KW-1185">Reference proteome</keyword>
<accession>A0A444IWL8</accession>
<dbReference type="EMBL" id="MTKO01000081">
    <property type="protein sequence ID" value="RWX45226.1"/>
    <property type="molecule type" value="Genomic_DNA"/>
</dbReference>
<evidence type="ECO:0000313" key="1">
    <source>
        <dbReference type="EMBL" id="RWX45226.1"/>
    </source>
</evidence>
<dbReference type="AlphaFoldDB" id="A0A444IWL8"/>
<organism evidence="1 2">
    <name type="scientific">Candidatus Electrothrix aarhusensis</name>
    <dbReference type="NCBI Taxonomy" id="1859131"/>
    <lineage>
        <taxon>Bacteria</taxon>
        <taxon>Pseudomonadati</taxon>
        <taxon>Thermodesulfobacteriota</taxon>
        <taxon>Desulfobulbia</taxon>
        <taxon>Desulfobulbales</taxon>
        <taxon>Desulfobulbaceae</taxon>
        <taxon>Candidatus Electrothrix</taxon>
    </lineage>
</organism>